<organism evidence="2">
    <name type="scientific">marine sediment metagenome</name>
    <dbReference type="NCBI Taxonomy" id="412755"/>
    <lineage>
        <taxon>unclassified sequences</taxon>
        <taxon>metagenomes</taxon>
        <taxon>ecological metagenomes</taxon>
    </lineage>
</organism>
<dbReference type="SUPFAM" id="SSF52172">
    <property type="entry name" value="CheY-like"/>
    <property type="match status" value="1"/>
</dbReference>
<protein>
    <recommendedName>
        <fullName evidence="1">Response regulatory domain-containing protein</fullName>
    </recommendedName>
</protein>
<comment type="caution">
    <text evidence="2">The sequence shown here is derived from an EMBL/GenBank/DDBJ whole genome shotgun (WGS) entry which is preliminary data.</text>
</comment>
<sequence length="126" mass="14406">MIKILLIEDDEITNFITKTNLEKFGYKNIDIALNGQEGIDYLNNNTCPDLILLDLNMPVLDGWDFLDAKARLNLCPNVPIIIATSSARIEDRKKVDIYDSILDYMEKPVNFDVLNTLLSNLKVKKM</sequence>
<gene>
    <name evidence="2" type="ORF">LCGC14_0067310</name>
</gene>
<proteinExistence type="predicted"/>
<dbReference type="EMBL" id="LAZR01000016">
    <property type="protein sequence ID" value="KKO06312.1"/>
    <property type="molecule type" value="Genomic_DNA"/>
</dbReference>
<accession>A0A0F9Y3D6</accession>
<reference evidence="2" key="1">
    <citation type="journal article" date="2015" name="Nature">
        <title>Complex archaea that bridge the gap between prokaryotes and eukaryotes.</title>
        <authorList>
            <person name="Spang A."/>
            <person name="Saw J.H."/>
            <person name="Jorgensen S.L."/>
            <person name="Zaremba-Niedzwiedzka K."/>
            <person name="Martijn J."/>
            <person name="Lind A.E."/>
            <person name="van Eijk R."/>
            <person name="Schleper C."/>
            <person name="Guy L."/>
            <person name="Ettema T.J."/>
        </authorList>
    </citation>
    <scope>NUCLEOTIDE SEQUENCE</scope>
</reference>
<feature type="domain" description="Response regulatory" evidence="1">
    <location>
        <begin position="3"/>
        <end position="122"/>
    </location>
</feature>
<dbReference type="Gene3D" id="3.40.50.2300">
    <property type="match status" value="1"/>
</dbReference>
<dbReference type="SMART" id="SM00448">
    <property type="entry name" value="REC"/>
    <property type="match status" value="1"/>
</dbReference>
<dbReference type="InterPro" id="IPR001789">
    <property type="entry name" value="Sig_transdc_resp-reg_receiver"/>
</dbReference>
<dbReference type="InterPro" id="IPR011006">
    <property type="entry name" value="CheY-like_superfamily"/>
</dbReference>
<dbReference type="PROSITE" id="PS50110">
    <property type="entry name" value="RESPONSE_REGULATORY"/>
    <property type="match status" value="1"/>
</dbReference>
<dbReference type="PANTHER" id="PTHR43228">
    <property type="entry name" value="TWO-COMPONENT RESPONSE REGULATOR"/>
    <property type="match status" value="1"/>
</dbReference>
<dbReference type="PANTHER" id="PTHR43228:SF1">
    <property type="entry name" value="TWO-COMPONENT RESPONSE REGULATOR ARR22"/>
    <property type="match status" value="1"/>
</dbReference>
<evidence type="ECO:0000259" key="1">
    <source>
        <dbReference type="PROSITE" id="PS50110"/>
    </source>
</evidence>
<dbReference type="InterPro" id="IPR052048">
    <property type="entry name" value="ST_Response_Regulator"/>
</dbReference>
<dbReference type="AlphaFoldDB" id="A0A0F9Y3D6"/>
<name>A0A0F9Y3D6_9ZZZZ</name>
<dbReference type="Pfam" id="PF00072">
    <property type="entry name" value="Response_reg"/>
    <property type="match status" value="1"/>
</dbReference>
<dbReference type="GO" id="GO:0000160">
    <property type="term" value="P:phosphorelay signal transduction system"/>
    <property type="evidence" value="ECO:0007669"/>
    <property type="project" value="InterPro"/>
</dbReference>
<evidence type="ECO:0000313" key="2">
    <source>
        <dbReference type="EMBL" id="KKO06312.1"/>
    </source>
</evidence>